<evidence type="ECO:0000313" key="3">
    <source>
        <dbReference type="Proteomes" id="UP001626550"/>
    </source>
</evidence>
<organism evidence="2 3">
    <name type="scientific">Cichlidogyrus casuarinus</name>
    <dbReference type="NCBI Taxonomy" id="1844966"/>
    <lineage>
        <taxon>Eukaryota</taxon>
        <taxon>Metazoa</taxon>
        <taxon>Spiralia</taxon>
        <taxon>Lophotrochozoa</taxon>
        <taxon>Platyhelminthes</taxon>
        <taxon>Monogenea</taxon>
        <taxon>Monopisthocotylea</taxon>
        <taxon>Dactylogyridea</taxon>
        <taxon>Ancyrocephalidae</taxon>
        <taxon>Cichlidogyrus</taxon>
    </lineage>
</organism>
<evidence type="ECO:0000313" key="2">
    <source>
        <dbReference type="EMBL" id="KAL3315716.1"/>
    </source>
</evidence>
<feature type="transmembrane region" description="Helical" evidence="1">
    <location>
        <begin position="122"/>
        <end position="142"/>
    </location>
</feature>
<keyword evidence="1" id="KW-0812">Transmembrane</keyword>
<dbReference type="Proteomes" id="UP001626550">
    <property type="component" value="Unassembled WGS sequence"/>
</dbReference>
<protein>
    <recommendedName>
        <fullName evidence="4">S1 motif domain-containing protein</fullName>
    </recommendedName>
</protein>
<dbReference type="EMBL" id="JBJKFK010000681">
    <property type="protein sequence ID" value="KAL3315716.1"/>
    <property type="molecule type" value="Genomic_DNA"/>
</dbReference>
<gene>
    <name evidence="2" type="ORF">Ciccas_005647</name>
</gene>
<evidence type="ECO:0008006" key="4">
    <source>
        <dbReference type="Google" id="ProtNLM"/>
    </source>
</evidence>
<reference evidence="2 3" key="1">
    <citation type="submission" date="2024-11" db="EMBL/GenBank/DDBJ databases">
        <title>Adaptive evolution of stress response genes in parasites aligns with host niche diversity.</title>
        <authorList>
            <person name="Hahn C."/>
            <person name="Resl P."/>
        </authorList>
    </citation>
    <scope>NUCLEOTIDE SEQUENCE [LARGE SCALE GENOMIC DNA]</scope>
    <source>
        <strain evidence="2">EGGRZ-B1_66</strain>
        <tissue evidence="2">Body</tissue>
    </source>
</reference>
<dbReference type="AlphaFoldDB" id="A0ABD2QAF2"/>
<feature type="transmembrane region" description="Helical" evidence="1">
    <location>
        <begin position="292"/>
        <end position="323"/>
    </location>
</feature>
<proteinExistence type="predicted"/>
<keyword evidence="1" id="KW-0472">Membrane</keyword>
<accession>A0ABD2QAF2</accession>
<name>A0ABD2QAF2_9PLAT</name>
<sequence>MNSSVDYCLFVQSLAPTEAIINPITFDVNNVNTRIAAVITIKNQADPIAAVWTPLNDSLKLVNWRNDLLSPLMRVVIVSPTGQEYSSSIAVSPAIYKQGVIKVGRVKPDSIDPLFPLKPFSLSIWIAVALSITVLSLNCLILERIVPDCLGSPFTEKGEKALPWQDALLFVWSTYFFNRFQLRPKIYIFLQKDHMKSYLKTTPEFLEAQAKYPAEMFVGSDEQAIERMKSDISLIYFVSAPRAKRITLIDCDFQLFGQEEGQTFLVFPVSLTWLQFPHFVTAIQRLQDEQYFIYLFSILIGLFLLLFLGLLLAFTSVLIEYLYKRLRYWWIRRKLPKFEFGKSYEAKIQEVRRDGIMALVNLHPDPFFIPNADLSEEHIKFPASKKASFRTGDTLKVKYFGKNIVNKQRLFAISETTSRV</sequence>
<keyword evidence="3" id="KW-1185">Reference proteome</keyword>
<comment type="caution">
    <text evidence="2">The sequence shown here is derived from an EMBL/GenBank/DDBJ whole genome shotgun (WGS) entry which is preliminary data.</text>
</comment>
<evidence type="ECO:0000256" key="1">
    <source>
        <dbReference type="SAM" id="Phobius"/>
    </source>
</evidence>
<keyword evidence="1" id="KW-1133">Transmembrane helix</keyword>